<organism evidence="16 17">
    <name type="scientific">Discina gigas</name>
    <dbReference type="NCBI Taxonomy" id="1032678"/>
    <lineage>
        <taxon>Eukaryota</taxon>
        <taxon>Fungi</taxon>
        <taxon>Dikarya</taxon>
        <taxon>Ascomycota</taxon>
        <taxon>Pezizomycotina</taxon>
        <taxon>Pezizomycetes</taxon>
        <taxon>Pezizales</taxon>
        <taxon>Discinaceae</taxon>
        <taxon>Discina</taxon>
    </lineage>
</organism>
<feature type="region of interest" description="Disordered" evidence="13">
    <location>
        <begin position="489"/>
        <end position="518"/>
    </location>
</feature>
<evidence type="ECO:0000313" key="17">
    <source>
        <dbReference type="Proteomes" id="UP001447188"/>
    </source>
</evidence>
<dbReference type="Pfam" id="PF12632">
    <property type="entry name" value="Vezatin"/>
    <property type="match status" value="1"/>
</dbReference>
<evidence type="ECO:0000256" key="2">
    <source>
        <dbReference type="ARBA" id="ARBA00004536"/>
    </source>
</evidence>
<evidence type="ECO:0000256" key="7">
    <source>
        <dbReference type="ARBA" id="ARBA00022692"/>
    </source>
</evidence>
<accession>A0ABR3GV13</accession>
<evidence type="ECO:0000256" key="13">
    <source>
        <dbReference type="SAM" id="MobiDB-lite"/>
    </source>
</evidence>
<keyword evidence="17" id="KW-1185">Reference proteome</keyword>
<evidence type="ECO:0000256" key="14">
    <source>
        <dbReference type="SAM" id="Phobius"/>
    </source>
</evidence>
<dbReference type="Proteomes" id="UP001447188">
    <property type="component" value="Unassembled WGS sequence"/>
</dbReference>
<evidence type="ECO:0000256" key="4">
    <source>
        <dbReference type="ARBA" id="ARBA00007245"/>
    </source>
</evidence>
<dbReference type="EMBL" id="JBBBZM010000009">
    <property type="protein sequence ID" value="KAL0639693.1"/>
    <property type="molecule type" value="Genomic_DNA"/>
</dbReference>
<keyword evidence="6" id="KW-1003">Cell membrane</keyword>
<comment type="caution">
    <text evidence="16">The sequence shown here is derived from an EMBL/GenBank/DDBJ whole genome shotgun (WGS) entry which is preliminary data.</text>
</comment>
<evidence type="ECO:0000256" key="8">
    <source>
        <dbReference type="ARBA" id="ARBA00022949"/>
    </source>
</evidence>
<dbReference type="PANTHER" id="PTHR15989">
    <property type="entry name" value="VEZATIN"/>
    <property type="match status" value="1"/>
</dbReference>
<proteinExistence type="inferred from homology"/>
<dbReference type="InterPro" id="IPR026858">
    <property type="entry name" value="Vezatin"/>
</dbReference>
<evidence type="ECO:0000256" key="10">
    <source>
        <dbReference type="ARBA" id="ARBA00023054"/>
    </source>
</evidence>
<keyword evidence="7 14" id="KW-0812">Transmembrane</keyword>
<name>A0ABR3GV13_9PEZI</name>
<feature type="transmembrane region" description="Helical" evidence="14">
    <location>
        <begin position="176"/>
        <end position="196"/>
    </location>
</feature>
<gene>
    <name evidence="16" type="ORF">Q9L58_001260</name>
</gene>
<evidence type="ECO:0000259" key="15">
    <source>
        <dbReference type="Pfam" id="PF12632"/>
    </source>
</evidence>
<comment type="subcellular location">
    <subcellularLocation>
        <location evidence="2">Cell junction</location>
        <location evidence="2">Adherens junction</location>
    </subcellularLocation>
    <subcellularLocation>
        <location evidence="3">Cell membrane</location>
        <topology evidence="3">Multi-pass membrane protein</topology>
    </subcellularLocation>
    <subcellularLocation>
        <location evidence="1">Nucleus</location>
    </subcellularLocation>
</comment>
<feature type="domain" description="Myosin-binding" evidence="15">
    <location>
        <begin position="155"/>
        <end position="435"/>
    </location>
</feature>
<feature type="transmembrane region" description="Helical" evidence="14">
    <location>
        <begin position="145"/>
        <end position="164"/>
    </location>
</feature>
<dbReference type="InterPro" id="IPR026859">
    <property type="entry name" value="Myosin-bd"/>
</dbReference>
<keyword evidence="9 14" id="KW-1133">Transmembrane helix</keyword>
<evidence type="ECO:0000256" key="1">
    <source>
        <dbReference type="ARBA" id="ARBA00004123"/>
    </source>
</evidence>
<dbReference type="PANTHER" id="PTHR15989:SF5">
    <property type="entry name" value="VEZATIN"/>
    <property type="match status" value="1"/>
</dbReference>
<keyword evidence="11 14" id="KW-0472">Membrane</keyword>
<keyword evidence="8" id="KW-0965">Cell junction</keyword>
<feature type="compositionally biased region" description="Polar residues" evidence="13">
    <location>
        <begin position="490"/>
        <end position="518"/>
    </location>
</feature>
<sequence>MESIVFANSPLAEYLEGNGENETDWGVELQPAEPSDDFHSFAPPLSSVRARITARGLNPLRMGEVGWARRARFYELFSRAVDSRLSRSENARFLERFRYVIVASQLLNEHVNVSHYDRKSGEDSLSLDEDASSDIFGSQYAKSRYWAGSGVFVLAVSLLLAWGLRGGNGSSGIGGGRAIAALLLSMMVAISLFAQARRTWLRSLRSRAIEFAALFVQNSQSFDVLASNAVTLIQEVELVSRGYRLSTPLPPITRLERDSQTRRCARLRRSILSALTLGIPPHIQACKSLRNLTQEVDLEKYYDIYDIQRENVENMEAVVNKNEFDDMESLKALKSLLHRLHTIRRILLCCFLAIDADGAHPDFNGWRVVVVQLQDLGNLMGELGGELRRILSEEEEFIIPPTPKLSTTSPESERYRGQLRKLNSLSQALRGLQAKMHVLREESDRNSRDSQDFSDFAPELIAHYDSIGSDLHALVNEWEDGRSFLAMNLDRNSPQTKSPESPSGTTLSGETPRNSMTFSKDCRGAGWADAVGLGLLSPTTENNEHDSEVEEVYEAVSEPRPRSMMTREERIIRVQEERTRALDQKRRSEAGMALQKELQSVLVNRPIVKKRIVGRNLSA</sequence>
<evidence type="ECO:0000256" key="11">
    <source>
        <dbReference type="ARBA" id="ARBA00023136"/>
    </source>
</evidence>
<comment type="similarity">
    <text evidence="4">Belongs to the vezatin family.</text>
</comment>
<reference evidence="16 17" key="1">
    <citation type="submission" date="2024-02" db="EMBL/GenBank/DDBJ databases">
        <title>Discinaceae phylogenomics.</title>
        <authorList>
            <person name="Dirks A.C."/>
            <person name="James T.Y."/>
        </authorList>
    </citation>
    <scope>NUCLEOTIDE SEQUENCE [LARGE SCALE GENOMIC DNA]</scope>
    <source>
        <strain evidence="16 17">ACD0624</strain>
    </source>
</reference>
<keyword evidence="12" id="KW-0539">Nucleus</keyword>
<keyword evidence="10" id="KW-0175">Coiled coil</keyword>
<evidence type="ECO:0000256" key="5">
    <source>
        <dbReference type="ARBA" id="ARBA00018125"/>
    </source>
</evidence>
<evidence type="ECO:0000256" key="9">
    <source>
        <dbReference type="ARBA" id="ARBA00022989"/>
    </source>
</evidence>
<evidence type="ECO:0000256" key="6">
    <source>
        <dbReference type="ARBA" id="ARBA00022475"/>
    </source>
</evidence>
<protein>
    <recommendedName>
        <fullName evidence="5">Vezatin</fullName>
    </recommendedName>
</protein>
<evidence type="ECO:0000256" key="12">
    <source>
        <dbReference type="ARBA" id="ARBA00023242"/>
    </source>
</evidence>
<evidence type="ECO:0000313" key="16">
    <source>
        <dbReference type="EMBL" id="KAL0639693.1"/>
    </source>
</evidence>
<evidence type="ECO:0000256" key="3">
    <source>
        <dbReference type="ARBA" id="ARBA00004651"/>
    </source>
</evidence>